<dbReference type="SUPFAM" id="SSF57959">
    <property type="entry name" value="Leucine zipper domain"/>
    <property type="match status" value="1"/>
</dbReference>
<proteinExistence type="predicted"/>
<feature type="compositionally biased region" description="Low complexity" evidence="1">
    <location>
        <begin position="113"/>
        <end position="133"/>
    </location>
</feature>
<feature type="compositionally biased region" description="Polar residues" evidence="1">
    <location>
        <begin position="14"/>
        <end position="28"/>
    </location>
</feature>
<feature type="region of interest" description="Disordered" evidence="1">
    <location>
        <begin position="110"/>
        <end position="133"/>
    </location>
</feature>
<organism evidence="3 4">
    <name type="scientific">Channa argus</name>
    <name type="common">Northern snakehead</name>
    <name type="synonym">Ophicephalus argus</name>
    <dbReference type="NCBI Taxonomy" id="215402"/>
    <lineage>
        <taxon>Eukaryota</taxon>
        <taxon>Metazoa</taxon>
        <taxon>Chordata</taxon>
        <taxon>Craniata</taxon>
        <taxon>Vertebrata</taxon>
        <taxon>Euteleostomi</taxon>
        <taxon>Actinopterygii</taxon>
        <taxon>Neopterygii</taxon>
        <taxon>Teleostei</taxon>
        <taxon>Neoteleostei</taxon>
        <taxon>Acanthomorphata</taxon>
        <taxon>Anabantaria</taxon>
        <taxon>Anabantiformes</taxon>
        <taxon>Channoidei</taxon>
        <taxon>Channidae</taxon>
        <taxon>Channa</taxon>
    </lineage>
</organism>
<dbReference type="Pfam" id="PF07716">
    <property type="entry name" value="bZIP_2"/>
    <property type="match status" value="1"/>
</dbReference>
<evidence type="ECO:0000256" key="1">
    <source>
        <dbReference type="SAM" id="MobiDB-lite"/>
    </source>
</evidence>
<feature type="region of interest" description="Disordered" evidence="1">
    <location>
        <begin position="1"/>
        <end position="78"/>
    </location>
</feature>
<sequence>MSPLFMDTECEPTTPGSLSADDSNSHTAGSEREGEGPQLPKKTGTKRREKNRDAARKSRRKQTERADELHEELQSLERSNSALQKEIAALKKDFHLYTTALESHEPYCPLTASAPSSSSSSRSSSSTGLSVSSTADCQIASSPMKCPRKTSSSTLLAASSISTSLNSSLGLQTHDCVENINLSPSAPTTLASSSATPTDLFITSSSSPVTVPYSLSFSTLPAPHSLFSEGPLITSSPTNSKPVSSSPVPNPIPFSALPPSVQDALHETSSLSVDSCFFTHNLDSLDAFVMKQTSFITSSSNVMPPYSNVETENVVPAQGHCMNTGFFSGNPNNSSSLLPSTLRDPTPQSLAVSPQTFPAPVFGLKPSCNQQIKPNTSSLLSLLTVPSPLNIPQTTSNTFDELISQSPPPLPTLGDPSRDLSLSELLDFNDWILSGRKNL</sequence>
<dbReference type="GO" id="GO:0005634">
    <property type="term" value="C:nucleus"/>
    <property type="evidence" value="ECO:0007669"/>
    <property type="project" value="TreeGrafter"/>
</dbReference>
<evidence type="ECO:0000259" key="2">
    <source>
        <dbReference type="PROSITE" id="PS50217"/>
    </source>
</evidence>
<protein>
    <submittedName>
        <fullName evidence="3">Basic leucine zipper transcriptional factor ATF-like 3</fullName>
    </submittedName>
</protein>
<dbReference type="PROSITE" id="PS00036">
    <property type="entry name" value="BZIP_BASIC"/>
    <property type="match status" value="1"/>
</dbReference>
<dbReference type="InterPro" id="IPR046347">
    <property type="entry name" value="bZIP_sf"/>
</dbReference>
<dbReference type="EMBL" id="CM015724">
    <property type="protein sequence ID" value="KAF3697641.1"/>
    <property type="molecule type" value="Genomic_DNA"/>
</dbReference>
<dbReference type="SMART" id="SM00338">
    <property type="entry name" value="BRLZ"/>
    <property type="match status" value="1"/>
</dbReference>
<feature type="domain" description="BZIP" evidence="2">
    <location>
        <begin position="46"/>
        <end position="104"/>
    </location>
</feature>
<evidence type="ECO:0000313" key="3">
    <source>
        <dbReference type="EMBL" id="KAF3697641.1"/>
    </source>
</evidence>
<keyword evidence="4" id="KW-1185">Reference proteome</keyword>
<dbReference type="GO" id="GO:0000978">
    <property type="term" value="F:RNA polymerase II cis-regulatory region sequence-specific DNA binding"/>
    <property type="evidence" value="ECO:0007669"/>
    <property type="project" value="TreeGrafter"/>
</dbReference>
<dbReference type="PRINTS" id="PR00042">
    <property type="entry name" value="LEUZIPPRFOS"/>
</dbReference>
<dbReference type="GO" id="GO:0000981">
    <property type="term" value="F:DNA-binding transcription factor activity, RNA polymerase II-specific"/>
    <property type="evidence" value="ECO:0007669"/>
    <property type="project" value="TreeGrafter"/>
</dbReference>
<dbReference type="PROSITE" id="PS50217">
    <property type="entry name" value="BZIP"/>
    <property type="match status" value="1"/>
</dbReference>
<gene>
    <name evidence="3" type="ORF">EXN66_Car013321</name>
</gene>
<dbReference type="Gene3D" id="1.20.5.170">
    <property type="match status" value="1"/>
</dbReference>
<reference evidence="4" key="2">
    <citation type="submission" date="2019-02" db="EMBL/GenBank/DDBJ databases">
        <title>Opniocepnalus argus Var Kimnra genome.</title>
        <authorList>
            <person name="Zhou C."/>
            <person name="Xiao S."/>
        </authorList>
    </citation>
    <scope>NUCLEOTIDE SEQUENCE [LARGE SCALE GENOMIC DNA]</scope>
</reference>
<name>A0A6G1Q4U4_CHAAH</name>
<accession>A0A6G1Q4U4</accession>
<dbReference type="OrthoDB" id="295274at2759"/>
<dbReference type="Proteomes" id="UP000503349">
    <property type="component" value="Chromosome 13"/>
</dbReference>
<feature type="compositionally biased region" description="Basic and acidic residues" evidence="1">
    <location>
        <begin position="50"/>
        <end position="75"/>
    </location>
</feature>
<dbReference type="CDD" id="cd14701">
    <property type="entry name" value="bZIP_BATF"/>
    <property type="match status" value="1"/>
</dbReference>
<dbReference type="PANTHER" id="PTHR23351:SF51">
    <property type="entry name" value="BASIC LEUCINE ZIPPER TRANSCRIPTIONAL FACTOR ATF-LIKE"/>
    <property type="match status" value="1"/>
</dbReference>
<dbReference type="InterPro" id="IPR004827">
    <property type="entry name" value="bZIP"/>
</dbReference>
<reference evidence="3 4" key="1">
    <citation type="submission" date="2019-02" db="EMBL/GenBank/DDBJ databases">
        <title>Opniocepnalus argus genome.</title>
        <authorList>
            <person name="Zhou C."/>
            <person name="Xiao S."/>
        </authorList>
    </citation>
    <scope>NUCLEOTIDE SEQUENCE [LARGE SCALE GENOMIC DNA]</scope>
    <source>
        <strain evidence="3">OARG1902GOOAL</strain>
        <tissue evidence="3">Muscle</tissue>
    </source>
</reference>
<dbReference type="InterPro" id="IPR000837">
    <property type="entry name" value="AP-1"/>
</dbReference>
<dbReference type="PANTHER" id="PTHR23351">
    <property type="entry name" value="FOS TRANSCRIPTION FACTOR-RELATED"/>
    <property type="match status" value="1"/>
</dbReference>
<evidence type="ECO:0000313" key="4">
    <source>
        <dbReference type="Proteomes" id="UP000503349"/>
    </source>
</evidence>
<dbReference type="AlphaFoldDB" id="A0A6G1Q4U4"/>